<evidence type="ECO:0000256" key="9">
    <source>
        <dbReference type="RuleBase" id="RU361171"/>
    </source>
</evidence>
<dbReference type="AlphaFoldDB" id="A0A8H6XWM0"/>
<name>A0A8H6XWM0_9AGAR</name>
<keyword evidence="5 8" id="KW-0456">Lyase</keyword>
<dbReference type="GO" id="GO:0004351">
    <property type="term" value="F:glutamate decarboxylase activity"/>
    <property type="evidence" value="ECO:0007669"/>
    <property type="project" value="UniProtKB-EC"/>
</dbReference>
<feature type="region of interest" description="Disordered" evidence="10">
    <location>
        <begin position="474"/>
        <end position="495"/>
    </location>
</feature>
<dbReference type="SUPFAM" id="SSF53383">
    <property type="entry name" value="PLP-dependent transferases"/>
    <property type="match status" value="1"/>
</dbReference>
<sequence length="513" mass="56876">MSLSRHINADEVIEKCKEHPHRKHAGQEGRQTLHQSWSRDEDAARAPKYTIPEVGIPSKAAYQLLHDETALDGNPLLNLASFVHTWMPEEANKLIMENINKNQVDLDEYPAATIIHNRCISMLADLWKAPKENKAIGTSTAGSSEAIMLGGLALKKRWQEARKAAGKDHYHPNIVFGSNAQVALEKFARYWDVEARLVPVNASTNYVMNPHDAIPFIDENTIGVMVILGSTYTGHFEDVQLMSDLLDDLQKRTGLDIPIHVDGASGAFVAPFAYPNYKWAFDVKRVQSINTSGHKFGLVYAGVGLHYLGSVEYSFTLNFSKPAAPIIVQMYNFLNLGFDGYRRITIKDLRNARMLSRALEATYFTVLSNIHKPSAKGQAELANAEDTDDPELYERGLPVVSFRLSDKFANEYPHVQQAWIQSMLRTKGILRVVVRETLSEDLCERLIVDILEITEALMDSSSAAMLPMAKGLSVGHQPDKDHGRPAKENFGDATGGGGPGTVWVCQAVLSAHG</sequence>
<accession>A0A8H6XWM0</accession>
<dbReference type="PANTHER" id="PTHR43321">
    <property type="entry name" value="GLUTAMATE DECARBOXYLASE"/>
    <property type="match status" value="1"/>
</dbReference>
<reference evidence="11" key="1">
    <citation type="submission" date="2020-05" db="EMBL/GenBank/DDBJ databases">
        <title>Mycena genomes resolve the evolution of fungal bioluminescence.</title>
        <authorList>
            <person name="Tsai I.J."/>
        </authorList>
    </citation>
    <scope>NUCLEOTIDE SEQUENCE</scope>
    <source>
        <strain evidence="11">CCC161011</strain>
    </source>
</reference>
<dbReference type="InterPro" id="IPR015421">
    <property type="entry name" value="PyrdxlP-dep_Trfase_major"/>
</dbReference>
<comment type="similarity">
    <text evidence="2 8">Belongs to the group II decarboxylase family.</text>
</comment>
<keyword evidence="4 7" id="KW-0663">Pyridoxal phosphate</keyword>
<evidence type="ECO:0000313" key="11">
    <source>
        <dbReference type="EMBL" id="KAF7348497.1"/>
    </source>
</evidence>
<organism evidence="11 12">
    <name type="scientific">Mycena venus</name>
    <dbReference type="NCBI Taxonomy" id="2733690"/>
    <lineage>
        <taxon>Eukaryota</taxon>
        <taxon>Fungi</taxon>
        <taxon>Dikarya</taxon>
        <taxon>Basidiomycota</taxon>
        <taxon>Agaricomycotina</taxon>
        <taxon>Agaricomycetes</taxon>
        <taxon>Agaricomycetidae</taxon>
        <taxon>Agaricales</taxon>
        <taxon>Marasmiineae</taxon>
        <taxon>Mycenaceae</taxon>
        <taxon>Mycena</taxon>
    </lineage>
</organism>
<dbReference type="GO" id="GO:0005829">
    <property type="term" value="C:cytosol"/>
    <property type="evidence" value="ECO:0007669"/>
    <property type="project" value="TreeGrafter"/>
</dbReference>
<dbReference type="Gene3D" id="3.40.640.10">
    <property type="entry name" value="Type I PLP-dependent aspartate aminotransferase-like (Major domain)"/>
    <property type="match status" value="1"/>
</dbReference>
<evidence type="ECO:0000313" key="12">
    <source>
        <dbReference type="Proteomes" id="UP000620124"/>
    </source>
</evidence>
<evidence type="ECO:0000256" key="3">
    <source>
        <dbReference type="ARBA" id="ARBA00012421"/>
    </source>
</evidence>
<dbReference type="PANTHER" id="PTHR43321:SF3">
    <property type="entry name" value="GLUTAMATE DECARBOXYLASE"/>
    <property type="match status" value="1"/>
</dbReference>
<feature type="compositionally biased region" description="Basic and acidic residues" evidence="10">
    <location>
        <begin position="477"/>
        <end position="490"/>
    </location>
</feature>
<evidence type="ECO:0000256" key="5">
    <source>
        <dbReference type="ARBA" id="ARBA00023239"/>
    </source>
</evidence>
<feature type="modified residue" description="N6-(pyridoxal phosphate)lysine" evidence="7">
    <location>
        <position position="295"/>
    </location>
</feature>
<dbReference type="InterPro" id="IPR002129">
    <property type="entry name" value="PyrdxlP-dep_de-COase"/>
</dbReference>
<dbReference type="InterPro" id="IPR015424">
    <property type="entry name" value="PyrdxlP-dep_Trfase"/>
</dbReference>
<evidence type="ECO:0000256" key="7">
    <source>
        <dbReference type="PIRSR" id="PIRSR602129-50"/>
    </source>
</evidence>
<dbReference type="EC" id="4.1.1.15" evidence="3 9"/>
<dbReference type="Gene3D" id="4.10.280.50">
    <property type="match status" value="1"/>
</dbReference>
<dbReference type="EMBL" id="JACAZI010000011">
    <property type="protein sequence ID" value="KAF7348497.1"/>
    <property type="molecule type" value="Genomic_DNA"/>
</dbReference>
<evidence type="ECO:0000256" key="4">
    <source>
        <dbReference type="ARBA" id="ARBA00022898"/>
    </source>
</evidence>
<evidence type="ECO:0000256" key="6">
    <source>
        <dbReference type="ARBA" id="ARBA00048868"/>
    </source>
</evidence>
<comment type="catalytic activity">
    <reaction evidence="6 9">
        <text>L-glutamate + H(+) = 4-aminobutanoate + CO2</text>
        <dbReference type="Rhea" id="RHEA:17785"/>
        <dbReference type="ChEBI" id="CHEBI:15378"/>
        <dbReference type="ChEBI" id="CHEBI:16526"/>
        <dbReference type="ChEBI" id="CHEBI:29985"/>
        <dbReference type="ChEBI" id="CHEBI:59888"/>
        <dbReference type="EC" id="4.1.1.15"/>
    </reaction>
</comment>
<dbReference type="Pfam" id="PF00282">
    <property type="entry name" value="Pyridoxal_deC"/>
    <property type="match status" value="1"/>
</dbReference>
<evidence type="ECO:0000256" key="1">
    <source>
        <dbReference type="ARBA" id="ARBA00001933"/>
    </source>
</evidence>
<evidence type="ECO:0000256" key="8">
    <source>
        <dbReference type="RuleBase" id="RU000382"/>
    </source>
</evidence>
<dbReference type="InterPro" id="IPR010107">
    <property type="entry name" value="Glutamate_decarboxylase"/>
</dbReference>
<dbReference type="Gene3D" id="3.90.1150.160">
    <property type="match status" value="1"/>
</dbReference>
<evidence type="ECO:0000256" key="2">
    <source>
        <dbReference type="ARBA" id="ARBA00009533"/>
    </source>
</evidence>
<comment type="cofactor">
    <cofactor evidence="1 7 8">
        <name>pyridoxal 5'-phosphate</name>
        <dbReference type="ChEBI" id="CHEBI:597326"/>
    </cofactor>
</comment>
<dbReference type="Proteomes" id="UP000620124">
    <property type="component" value="Unassembled WGS sequence"/>
</dbReference>
<keyword evidence="9" id="KW-0210">Decarboxylase</keyword>
<dbReference type="NCBIfam" id="TIGR01788">
    <property type="entry name" value="Glu-decarb-GAD"/>
    <property type="match status" value="1"/>
</dbReference>
<feature type="region of interest" description="Disordered" evidence="10">
    <location>
        <begin position="16"/>
        <end position="41"/>
    </location>
</feature>
<dbReference type="GO" id="GO:0030170">
    <property type="term" value="F:pyridoxal phosphate binding"/>
    <property type="evidence" value="ECO:0007669"/>
    <property type="project" value="InterPro"/>
</dbReference>
<dbReference type="GO" id="GO:0006538">
    <property type="term" value="P:L-glutamate catabolic process"/>
    <property type="evidence" value="ECO:0007669"/>
    <property type="project" value="TreeGrafter"/>
</dbReference>
<keyword evidence="12" id="KW-1185">Reference proteome</keyword>
<evidence type="ECO:0000256" key="10">
    <source>
        <dbReference type="SAM" id="MobiDB-lite"/>
    </source>
</evidence>
<gene>
    <name evidence="11" type="ORF">MVEN_01367200</name>
</gene>
<protein>
    <recommendedName>
        <fullName evidence="3 9">Glutamate decarboxylase</fullName>
        <ecNumber evidence="3 9">4.1.1.15</ecNumber>
    </recommendedName>
</protein>
<dbReference type="OrthoDB" id="5152799at2759"/>
<proteinExistence type="inferred from homology"/>
<comment type="caution">
    <text evidence="11">The sequence shown here is derived from an EMBL/GenBank/DDBJ whole genome shotgun (WGS) entry which is preliminary data.</text>
</comment>